<dbReference type="GO" id="GO:0003677">
    <property type="term" value="F:DNA binding"/>
    <property type="evidence" value="ECO:0007669"/>
    <property type="project" value="InterPro"/>
</dbReference>
<feature type="domain" description="Transposase IS4-like" evidence="1">
    <location>
        <begin position="6"/>
        <end position="124"/>
    </location>
</feature>
<name>A0A5C6EUK1_9BACT</name>
<dbReference type="AlphaFoldDB" id="A0A5C6EUK1"/>
<evidence type="ECO:0000313" key="3">
    <source>
        <dbReference type="Proteomes" id="UP000317977"/>
    </source>
</evidence>
<organism evidence="2 3">
    <name type="scientific">Rubripirellula reticaptiva</name>
    <dbReference type="NCBI Taxonomy" id="2528013"/>
    <lineage>
        <taxon>Bacteria</taxon>
        <taxon>Pseudomonadati</taxon>
        <taxon>Planctomycetota</taxon>
        <taxon>Planctomycetia</taxon>
        <taxon>Pirellulales</taxon>
        <taxon>Pirellulaceae</taxon>
        <taxon>Rubripirellula</taxon>
    </lineage>
</organism>
<protein>
    <submittedName>
        <fullName evidence="2">Transposase DDE domain protein</fullName>
    </submittedName>
</protein>
<comment type="caution">
    <text evidence="2">The sequence shown here is derived from an EMBL/GenBank/DDBJ whole genome shotgun (WGS) entry which is preliminary data.</text>
</comment>
<sequence>MITKNGKAGIPMVSAWASENHIGLGQTVFDAKSNEITAIPKLLEMIEVAGALVTIDAMGYRTEIADRIVAEKAHYCLAVKGNQLTLQEGLHSFFLKHLEYDFAEIEVRRFQNQEKTHGREDHHYEFVCKASRDLPDASGWRGLKAIGISINDTKRR</sequence>
<dbReference type="InterPro" id="IPR047647">
    <property type="entry name" value="ISAs1_transpos"/>
</dbReference>
<evidence type="ECO:0000313" key="2">
    <source>
        <dbReference type="EMBL" id="TWU51286.1"/>
    </source>
</evidence>
<dbReference type="Proteomes" id="UP000317977">
    <property type="component" value="Unassembled WGS sequence"/>
</dbReference>
<keyword evidence="3" id="KW-1185">Reference proteome</keyword>
<dbReference type="GO" id="GO:0006313">
    <property type="term" value="P:DNA transposition"/>
    <property type="evidence" value="ECO:0007669"/>
    <property type="project" value="InterPro"/>
</dbReference>
<dbReference type="PANTHER" id="PTHR30298">
    <property type="entry name" value="H REPEAT-ASSOCIATED PREDICTED TRANSPOSASE"/>
    <property type="match status" value="1"/>
</dbReference>
<dbReference type="Pfam" id="PF01609">
    <property type="entry name" value="DDE_Tnp_1"/>
    <property type="match status" value="1"/>
</dbReference>
<dbReference type="NCBIfam" id="NF033564">
    <property type="entry name" value="transpos_ISAs1"/>
    <property type="match status" value="1"/>
</dbReference>
<dbReference type="InterPro" id="IPR051698">
    <property type="entry name" value="Transposase_11-like"/>
</dbReference>
<dbReference type="GO" id="GO:0004803">
    <property type="term" value="F:transposase activity"/>
    <property type="evidence" value="ECO:0007669"/>
    <property type="project" value="InterPro"/>
</dbReference>
<accession>A0A5C6EUK1</accession>
<dbReference type="OrthoDB" id="291219at2"/>
<dbReference type="InterPro" id="IPR002559">
    <property type="entry name" value="Transposase_11"/>
</dbReference>
<proteinExistence type="predicted"/>
<evidence type="ECO:0000259" key="1">
    <source>
        <dbReference type="Pfam" id="PF01609"/>
    </source>
</evidence>
<dbReference type="EMBL" id="SJPX01000003">
    <property type="protein sequence ID" value="TWU51286.1"/>
    <property type="molecule type" value="Genomic_DNA"/>
</dbReference>
<dbReference type="PANTHER" id="PTHR30298:SF0">
    <property type="entry name" value="PROTEIN YBFL-RELATED"/>
    <property type="match status" value="1"/>
</dbReference>
<reference evidence="2 3" key="1">
    <citation type="submission" date="2019-02" db="EMBL/GenBank/DDBJ databases">
        <title>Deep-cultivation of Planctomycetes and their phenomic and genomic characterization uncovers novel biology.</title>
        <authorList>
            <person name="Wiegand S."/>
            <person name="Jogler M."/>
            <person name="Boedeker C."/>
            <person name="Pinto D."/>
            <person name="Vollmers J."/>
            <person name="Rivas-Marin E."/>
            <person name="Kohn T."/>
            <person name="Peeters S.H."/>
            <person name="Heuer A."/>
            <person name="Rast P."/>
            <person name="Oberbeckmann S."/>
            <person name="Bunk B."/>
            <person name="Jeske O."/>
            <person name="Meyerdierks A."/>
            <person name="Storesund J.E."/>
            <person name="Kallscheuer N."/>
            <person name="Luecker S."/>
            <person name="Lage O.M."/>
            <person name="Pohl T."/>
            <person name="Merkel B.J."/>
            <person name="Hornburger P."/>
            <person name="Mueller R.-W."/>
            <person name="Bruemmer F."/>
            <person name="Labrenz M."/>
            <person name="Spormann A.M."/>
            <person name="Op Den Camp H."/>
            <person name="Overmann J."/>
            <person name="Amann R."/>
            <person name="Jetten M.S.M."/>
            <person name="Mascher T."/>
            <person name="Medema M.H."/>
            <person name="Devos D.P."/>
            <person name="Kaster A.-K."/>
            <person name="Ovreas L."/>
            <person name="Rohde M."/>
            <person name="Galperin M.Y."/>
            <person name="Jogler C."/>
        </authorList>
    </citation>
    <scope>NUCLEOTIDE SEQUENCE [LARGE SCALE GENOMIC DNA]</scope>
    <source>
        <strain evidence="2 3">Poly59</strain>
    </source>
</reference>
<gene>
    <name evidence="2" type="ORF">Poly59_28780</name>
</gene>
<dbReference type="RefSeq" id="WP_146534674.1">
    <property type="nucleotide sequence ID" value="NZ_SJPX01000003.1"/>
</dbReference>